<sequence length="1054" mass="115168">MPSTEPENTDTWSLSYAPTEANRRSSEQRRSTEKPELPRQLGSLAPPPYKPEQSPDRTAQSTGPGNFAIDEERPRVTSPRVSVVSDADGGHLTSRSISPTKRSTESQKDSPLPESSLAGVVDHRPSRSTSQLPDSDFVHDHAIVDAVGHRAVGQTPISSQAVASDSLSQSSNIRSSNNGANIVGVSLSSTADGARQLPQSSDICIPDAEDDPTEHVTTGHGELQNTDDGNELSKTNVGPSIFTVTPQHPSEQEGRSTPGTQRQMEKGLDTQSESVAEHSGLLLSNPERPSESEFNGPRVAEDETHPATSRKVSNGDESRSTKSRPFSFVATDTEEANSDVAAHEPDVNSTEGRKDQTEVAVTEESNDLSMSKRPPSFSRPFNQPHIRDHPAFRDPGIFEQRSQTYASEDPNVGVYGYPPRDSSDILRPNSSEDEPYRIPGPYGHYFKSRQQSQPAQSPNPGQWDHTPEHSWSYQPSPERAYVARSMGTEYTLPGMMAPALPEPTDRRRLSGIIPGRSKSRPRIPLDNSSDALDDPDFQDRPKRRSGLLRKIRHGSESSQSHQASAGATSSDSRDRLGHALGSPTVVESIVQDGKRKPKKLQRASTSDVMLPNESKGNKKGFSRLSGLFGRSSKASPSPVVQGAGSHPAALGSSSGHPGLARPDQYATPDTAKHRQPSLGRNPDGHGGASPISDYRQHPGASRQGGYDEPFRGRSHHSQEQTPSHQFSSQLTERGPVPQLRIDTSAGGNTTSSGQRLPFGAQTAPVRDPPHGTNRPAAHSTYGYAPTQGLKNDSAQHAINLHKRSRSPRLGRHNSDERLEDIVRDPANRLGTFKDENRLTSPKDDSADGQEAPWKIGLPQEEIRRRRSGFYNDHNEFGHDSGIHMGDNSTRNDHRTSAGNGFGDVEESKPQWPMKPDRSYYQRQPTESADDDMYNDSRSYHPPPSSRSPHPSIRSSVLSAQRREGDLHSPRSQTPSRHSSMNPSQLTSSAQKMQLQQQQQQQQRAVYELPGSPAPGHPDSDDEIIMSPTSYPGQEWIPNVDFGSHSDIGVKGWDD</sequence>
<organism evidence="2 3">
    <name type="scientific">Phaeomoniella chlamydospora</name>
    <name type="common">Phaeoacremonium chlamydosporum</name>
    <dbReference type="NCBI Taxonomy" id="158046"/>
    <lineage>
        <taxon>Eukaryota</taxon>
        <taxon>Fungi</taxon>
        <taxon>Dikarya</taxon>
        <taxon>Ascomycota</taxon>
        <taxon>Pezizomycotina</taxon>
        <taxon>Eurotiomycetes</taxon>
        <taxon>Chaetothyriomycetidae</taxon>
        <taxon>Phaeomoniellales</taxon>
        <taxon>Phaeomoniellaceae</taxon>
        <taxon>Phaeomoniella</taxon>
    </lineage>
</organism>
<feature type="compositionally biased region" description="Basic and acidic residues" evidence="1">
    <location>
        <begin position="872"/>
        <end position="881"/>
    </location>
</feature>
<dbReference type="AlphaFoldDB" id="A0A0G2GSH5"/>
<feature type="compositionally biased region" description="Low complexity" evidence="1">
    <location>
        <begin position="76"/>
        <end position="85"/>
    </location>
</feature>
<feature type="region of interest" description="Disordered" evidence="1">
    <location>
        <begin position="1"/>
        <end position="137"/>
    </location>
</feature>
<reference evidence="2 3" key="2">
    <citation type="submission" date="2015-05" db="EMBL/GenBank/DDBJ databases">
        <authorList>
            <person name="Morales-Cruz A."/>
            <person name="Amrine K.C."/>
            <person name="Cantu D."/>
        </authorList>
    </citation>
    <scope>NUCLEOTIDE SEQUENCE [LARGE SCALE GENOMIC DNA]</scope>
    <source>
        <strain evidence="2">UCRPC4</strain>
    </source>
</reference>
<proteinExistence type="predicted"/>
<feature type="compositionally biased region" description="Low complexity" evidence="1">
    <location>
        <begin position="946"/>
        <end position="955"/>
    </location>
</feature>
<feature type="region of interest" description="Disordered" evidence="1">
    <location>
        <begin position="826"/>
        <end position="1054"/>
    </location>
</feature>
<feature type="compositionally biased region" description="Polar residues" evidence="1">
    <location>
        <begin position="1"/>
        <end position="16"/>
    </location>
</feature>
<protein>
    <submittedName>
        <fullName evidence="2">Uncharacterized protein</fullName>
    </submittedName>
</protein>
<feature type="compositionally biased region" description="Basic and acidic residues" evidence="1">
    <location>
        <begin position="21"/>
        <end position="37"/>
    </location>
</feature>
<feature type="compositionally biased region" description="Polar residues" evidence="1">
    <location>
        <begin position="223"/>
        <end position="262"/>
    </location>
</feature>
<feature type="compositionally biased region" description="Polar residues" evidence="1">
    <location>
        <begin position="448"/>
        <end position="460"/>
    </location>
</feature>
<accession>A0A0G2GSH5</accession>
<dbReference type="Proteomes" id="UP000053317">
    <property type="component" value="Unassembled WGS sequence"/>
</dbReference>
<feature type="compositionally biased region" description="Polar residues" evidence="1">
    <location>
        <begin position="186"/>
        <end position="202"/>
    </location>
</feature>
<evidence type="ECO:0000313" key="3">
    <source>
        <dbReference type="Proteomes" id="UP000053317"/>
    </source>
</evidence>
<dbReference type="OrthoDB" id="5151921at2759"/>
<feature type="compositionally biased region" description="Basic and acidic residues" evidence="1">
    <location>
        <begin position="341"/>
        <end position="357"/>
    </location>
</feature>
<reference evidence="2 3" key="1">
    <citation type="submission" date="2015-05" db="EMBL/GenBank/DDBJ databases">
        <title>Distinctive expansion of gene families associated with plant cell wall degradation and secondary metabolism in the genomes of grapevine trunk pathogens.</title>
        <authorList>
            <person name="Lawrence D.P."/>
            <person name="Travadon R."/>
            <person name="Rolshausen P.E."/>
            <person name="Baumgartner K."/>
        </authorList>
    </citation>
    <scope>NUCLEOTIDE SEQUENCE [LARGE SCALE GENOMIC DNA]</scope>
    <source>
        <strain evidence="2">UCRPC4</strain>
    </source>
</reference>
<feature type="region of interest" description="Disordered" evidence="1">
    <location>
        <begin position="494"/>
        <end position="789"/>
    </location>
</feature>
<feature type="compositionally biased region" description="Polar residues" evidence="1">
    <location>
        <begin position="745"/>
        <end position="754"/>
    </location>
</feature>
<feature type="compositionally biased region" description="Polar residues" evidence="1">
    <location>
        <begin position="719"/>
        <end position="731"/>
    </location>
</feature>
<evidence type="ECO:0000256" key="1">
    <source>
        <dbReference type="SAM" id="MobiDB-lite"/>
    </source>
</evidence>
<feature type="compositionally biased region" description="Low complexity" evidence="1">
    <location>
        <begin position="993"/>
        <end position="1002"/>
    </location>
</feature>
<feature type="compositionally biased region" description="Basic residues" evidence="1">
    <location>
        <begin position="541"/>
        <end position="552"/>
    </location>
</feature>
<feature type="compositionally biased region" description="Basic and acidic residues" evidence="1">
    <location>
        <begin position="826"/>
        <end position="845"/>
    </location>
</feature>
<feature type="compositionally biased region" description="Low complexity" evidence="1">
    <location>
        <begin position="164"/>
        <end position="178"/>
    </location>
</feature>
<feature type="region of interest" description="Disordered" evidence="1">
    <location>
        <begin position="156"/>
        <end position="476"/>
    </location>
</feature>
<feature type="compositionally biased region" description="Polar residues" evidence="1">
    <location>
        <begin position="969"/>
        <end position="992"/>
    </location>
</feature>
<gene>
    <name evidence="2" type="ORF">UCRPC4_g04441</name>
</gene>
<name>A0A0G2GSH5_PHACM</name>
<dbReference type="EMBL" id="LCWF01000106">
    <property type="protein sequence ID" value="KKY19740.1"/>
    <property type="molecule type" value="Genomic_DNA"/>
</dbReference>
<evidence type="ECO:0000313" key="2">
    <source>
        <dbReference type="EMBL" id="KKY19740.1"/>
    </source>
</evidence>
<feature type="compositionally biased region" description="Polar residues" evidence="1">
    <location>
        <begin position="556"/>
        <end position="570"/>
    </location>
</feature>
<keyword evidence="3" id="KW-1185">Reference proteome</keyword>
<comment type="caution">
    <text evidence="2">The sequence shown here is derived from an EMBL/GenBank/DDBJ whole genome shotgun (WGS) entry which is preliminary data.</text>
</comment>